<dbReference type="FunFam" id="3.40.605.10:FF:000007">
    <property type="entry name" value="NAD/NADP-dependent betaine aldehyde dehydrogenase"/>
    <property type="match status" value="1"/>
</dbReference>
<dbReference type="EMBL" id="FNKX01000004">
    <property type="protein sequence ID" value="SDR61327.1"/>
    <property type="molecule type" value="Genomic_DNA"/>
</dbReference>
<dbReference type="InterPro" id="IPR016162">
    <property type="entry name" value="Ald_DH_N"/>
</dbReference>
<proteinExistence type="inferred from homology"/>
<reference evidence="5" key="1">
    <citation type="submission" date="2016-10" db="EMBL/GenBank/DDBJ databases">
        <authorList>
            <person name="Varghese N."/>
            <person name="Submissions S."/>
        </authorList>
    </citation>
    <scope>NUCLEOTIDE SEQUENCE [LARGE SCALE GENOMIC DNA]</scope>
    <source>
        <strain evidence="5">DUS833</strain>
    </source>
</reference>
<dbReference type="InterPro" id="IPR016161">
    <property type="entry name" value="Ald_DH/histidinol_DH"/>
</dbReference>
<dbReference type="SUPFAM" id="SSF53720">
    <property type="entry name" value="ALDH-like"/>
    <property type="match status" value="1"/>
</dbReference>
<dbReference type="InterPro" id="IPR015590">
    <property type="entry name" value="Aldehyde_DH_dom"/>
</dbReference>
<comment type="similarity">
    <text evidence="1">Belongs to the aldehyde dehydrogenase family.</text>
</comment>
<feature type="domain" description="Aldehyde dehydrogenase" evidence="3">
    <location>
        <begin position="13"/>
        <end position="467"/>
    </location>
</feature>
<dbReference type="Pfam" id="PF00171">
    <property type="entry name" value="Aldedh"/>
    <property type="match status" value="1"/>
</dbReference>
<accession>A0A1H1KH08</accession>
<evidence type="ECO:0000256" key="2">
    <source>
        <dbReference type="ARBA" id="ARBA00023002"/>
    </source>
</evidence>
<dbReference type="CDD" id="cd07138">
    <property type="entry name" value="ALDH_CddD_SSP0762"/>
    <property type="match status" value="1"/>
</dbReference>
<dbReference type="GO" id="GO:0016620">
    <property type="term" value="F:oxidoreductase activity, acting on the aldehyde or oxo group of donors, NAD or NADP as acceptor"/>
    <property type="evidence" value="ECO:0007669"/>
    <property type="project" value="InterPro"/>
</dbReference>
<dbReference type="PANTHER" id="PTHR42804">
    <property type="entry name" value="ALDEHYDE DEHYDROGENASE"/>
    <property type="match status" value="1"/>
</dbReference>
<name>A0A1H1KH08_9BURK</name>
<dbReference type="Proteomes" id="UP000199365">
    <property type="component" value="Unassembled WGS sequence"/>
</dbReference>
<evidence type="ECO:0000313" key="4">
    <source>
        <dbReference type="EMBL" id="SDR61327.1"/>
    </source>
</evidence>
<keyword evidence="2" id="KW-0560">Oxidoreductase</keyword>
<dbReference type="FunFam" id="3.40.309.10:FF:000012">
    <property type="entry name" value="Betaine aldehyde dehydrogenase"/>
    <property type="match status" value="1"/>
</dbReference>
<dbReference type="RefSeq" id="WP_090812226.1">
    <property type="nucleotide sequence ID" value="NZ_FNKX01000004.1"/>
</dbReference>
<evidence type="ECO:0000256" key="1">
    <source>
        <dbReference type="ARBA" id="ARBA00009986"/>
    </source>
</evidence>
<protein>
    <submittedName>
        <fullName evidence="4">Aldehyde dehydrogenase (NAD+)</fullName>
    </submittedName>
</protein>
<dbReference type="Gene3D" id="3.40.309.10">
    <property type="entry name" value="Aldehyde Dehydrogenase, Chain A, domain 2"/>
    <property type="match status" value="1"/>
</dbReference>
<dbReference type="AlphaFoldDB" id="A0A1H1KH08"/>
<dbReference type="Gene3D" id="3.40.605.10">
    <property type="entry name" value="Aldehyde Dehydrogenase, Chain A, domain 1"/>
    <property type="match status" value="1"/>
</dbReference>
<dbReference type="PANTHER" id="PTHR42804:SF1">
    <property type="entry name" value="ALDEHYDE DEHYDROGENASE-RELATED"/>
    <property type="match status" value="1"/>
</dbReference>
<dbReference type="STRING" id="157910.SAMN05445850_7686"/>
<keyword evidence="5" id="KW-1185">Reference proteome</keyword>
<sequence>MRSYEKCYINGEWVSPLSRKDWTLVNPATEEPFATVALAGADDVDLAVKAARAAFKSFSKTSRAERIDLLERIIDRFVSCENELAEVVTLELGTPVSQKIHVPAALGSFKQALATLREYEFEYRLGPNTVRREPIGVCGLITAWNWPLQLLATKLAYALAAGCTVVLKPSEFTPLSAIHLTEVLHDAGVPKGVFNLVLGDGPIVGNAISKHMDIDMVSFTGSTRAGVLIAQAAAPSVKRVAQELGGKSANVILDDADLKAAAKWNVARAFSNSGQSCHAPTRILVHESQVEEVLALLEQEAKAVKVGNPLDAEVTMGPVVNKLQFDRVQEYIEIGIGEGATVRVGGVGRPQGLERGYFVKPTIFSNVTPNMRIAQEEIFGPVLAVIPYRTEEEAIEIANGTPYGLGAYVFSSNRERGVSVGSQLQAGRVFLNGAVSNTEAPMGGYKRSGNGREMGVFGLEEYLETKAMIGFDEEKATAG</sequence>
<evidence type="ECO:0000313" key="5">
    <source>
        <dbReference type="Proteomes" id="UP000199365"/>
    </source>
</evidence>
<organism evidence="4 5">
    <name type="scientific">Paraburkholderia tuberum</name>
    <dbReference type="NCBI Taxonomy" id="157910"/>
    <lineage>
        <taxon>Bacteria</taxon>
        <taxon>Pseudomonadati</taxon>
        <taxon>Pseudomonadota</taxon>
        <taxon>Betaproteobacteria</taxon>
        <taxon>Burkholderiales</taxon>
        <taxon>Burkholderiaceae</taxon>
        <taxon>Paraburkholderia</taxon>
    </lineage>
</organism>
<dbReference type="InterPro" id="IPR016163">
    <property type="entry name" value="Ald_DH_C"/>
</dbReference>
<gene>
    <name evidence="4" type="ORF">SAMN05445850_7686</name>
</gene>
<evidence type="ECO:0000259" key="3">
    <source>
        <dbReference type="Pfam" id="PF00171"/>
    </source>
</evidence>